<evidence type="ECO:0000313" key="2">
    <source>
        <dbReference type="EMBL" id="TNN40374.1"/>
    </source>
</evidence>
<organism evidence="2 3">
    <name type="scientific">Liparis tanakae</name>
    <name type="common">Tanaka's snailfish</name>
    <dbReference type="NCBI Taxonomy" id="230148"/>
    <lineage>
        <taxon>Eukaryota</taxon>
        <taxon>Metazoa</taxon>
        <taxon>Chordata</taxon>
        <taxon>Craniata</taxon>
        <taxon>Vertebrata</taxon>
        <taxon>Euteleostomi</taxon>
        <taxon>Actinopterygii</taxon>
        <taxon>Neopterygii</taxon>
        <taxon>Teleostei</taxon>
        <taxon>Neoteleostei</taxon>
        <taxon>Acanthomorphata</taxon>
        <taxon>Eupercaria</taxon>
        <taxon>Perciformes</taxon>
        <taxon>Cottioidei</taxon>
        <taxon>Cottales</taxon>
        <taxon>Liparidae</taxon>
        <taxon>Liparis</taxon>
    </lineage>
</organism>
<proteinExistence type="predicted"/>
<dbReference type="Proteomes" id="UP000314294">
    <property type="component" value="Unassembled WGS sequence"/>
</dbReference>
<accession>A0A4Z2FHY7</accession>
<evidence type="ECO:0000313" key="3">
    <source>
        <dbReference type="Proteomes" id="UP000314294"/>
    </source>
</evidence>
<reference evidence="2 3" key="1">
    <citation type="submission" date="2019-03" db="EMBL/GenBank/DDBJ databases">
        <title>First draft genome of Liparis tanakae, snailfish: a comprehensive survey of snailfish specific genes.</title>
        <authorList>
            <person name="Kim W."/>
            <person name="Song I."/>
            <person name="Jeong J.-H."/>
            <person name="Kim D."/>
            <person name="Kim S."/>
            <person name="Ryu S."/>
            <person name="Song J.Y."/>
            <person name="Lee S.K."/>
        </authorList>
    </citation>
    <scope>NUCLEOTIDE SEQUENCE [LARGE SCALE GENOMIC DNA]</scope>
    <source>
        <tissue evidence="2">Muscle</tissue>
    </source>
</reference>
<sequence length="208" mass="22214">MLKIVVVTAEVRGGVVLNEKGAEPAQEAVRGPVLGHRPHGVVAGHQQEVRLGPGQSLLQPRQLAVGVQRAQRPSGLLVHEVVAVAAQQDGVEHDDEDVRITNATDMEARRIHAVHASVVEVIAERQNKVGSHLLRHVGHFPGGDLLHGADVGGSRQAAPVPHGQEPDGGPVLEHSGIAVGHGNGSNQDGYQYTMRDVEEEDEYLLIKR</sequence>
<gene>
    <name evidence="2" type="ORF">EYF80_049463</name>
</gene>
<evidence type="ECO:0000256" key="1">
    <source>
        <dbReference type="SAM" id="MobiDB-lite"/>
    </source>
</evidence>
<keyword evidence="3" id="KW-1185">Reference proteome</keyword>
<feature type="region of interest" description="Disordered" evidence="1">
    <location>
        <begin position="149"/>
        <end position="190"/>
    </location>
</feature>
<name>A0A4Z2FHY7_9TELE</name>
<protein>
    <submittedName>
        <fullName evidence="2">Uncharacterized protein</fullName>
    </submittedName>
</protein>
<dbReference type="AlphaFoldDB" id="A0A4Z2FHY7"/>
<dbReference type="EMBL" id="SRLO01001195">
    <property type="protein sequence ID" value="TNN40374.1"/>
    <property type="molecule type" value="Genomic_DNA"/>
</dbReference>
<comment type="caution">
    <text evidence="2">The sequence shown here is derived from an EMBL/GenBank/DDBJ whole genome shotgun (WGS) entry which is preliminary data.</text>
</comment>